<feature type="domain" description="Transposase IS4-like" evidence="1">
    <location>
        <begin position="76"/>
        <end position="163"/>
    </location>
</feature>
<dbReference type="OrthoDB" id="290144at2"/>
<dbReference type="GO" id="GO:0004803">
    <property type="term" value="F:transposase activity"/>
    <property type="evidence" value="ECO:0007669"/>
    <property type="project" value="InterPro"/>
</dbReference>
<keyword evidence="3" id="KW-1185">Reference proteome</keyword>
<dbReference type="InterPro" id="IPR012337">
    <property type="entry name" value="RNaseH-like_sf"/>
</dbReference>
<sequence length="224" mass="25881">MFTRKQSKLHSNPVRGFEFLRCHFVFSTQAAFRSKPFTSPPTYDRTKANQQRLTKGLNPNCRLRGRHRKRARKQSEIPSLWVTLLWHLESGLPWEWKLGTANASEREHLLSLQDSLPENSLLVADAGYGGYEYWPTLLENEIHFVIRVGSGIHLLRDLGHWQSDQDRVWLWPENAAKKTLPPLKLRLVEVPTCKESVWLVTSVLRAYPESSSCCKSVFERSLVG</sequence>
<accession>A0A5C5VQI6</accession>
<reference evidence="2 3" key="1">
    <citation type="submission" date="2019-02" db="EMBL/GenBank/DDBJ databases">
        <title>Deep-cultivation of Planctomycetes and their phenomic and genomic characterization uncovers novel biology.</title>
        <authorList>
            <person name="Wiegand S."/>
            <person name="Jogler M."/>
            <person name="Boedeker C."/>
            <person name="Pinto D."/>
            <person name="Vollmers J."/>
            <person name="Rivas-Marin E."/>
            <person name="Kohn T."/>
            <person name="Peeters S.H."/>
            <person name="Heuer A."/>
            <person name="Rast P."/>
            <person name="Oberbeckmann S."/>
            <person name="Bunk B."/>
            <person name="Jeske O."/>
            <person name="Meyerdierks A."/>
            <person name="Storesund J.E."/>
            <person name="Kallscheuer N."/>
            <person name="Luecker S."/>
            <person name="Lage O.M."/>
            <person name="Pohl T."/>
            <person name="Merkel B.J."/>
            <person name="Hornburger P."/>
            <person name="Mueller R.-W."/>
            <person name="Bruemmer F."/>
            <person name="Labrenz M."/>
            <person name="Spormann A.M."/>
            <person name="Op Den Camp H."/>
            <person name="Overmann J."/>
            <person name="Amann R."/>
            <person name="Jetten M.S.M."/>
            <person name="Mascher T."/>
            <person name="Medema M.H."/>
            <person name="Devos D.P."/>
            <person name="Kaster A.-K."/>
            <person name="Ovreas L."/>
            <person name="Rohde M."/>
            <person name="Galperin M.Y."/>
            <person name="Jogler C."/>
        </authorList>
    </citation>
    <scope>NUCLEOTIDE SEQUENCE [LARGE SCALE GENOMIC DNA]</scope>
    <source>
        <strain evidence="2 3">KOR42</strain>
    </source>
</reference>
<protein>
    <submittedName>
        <fullName evidence="2">Transposase DDE domain protein</fullName>
    </submittedName>
</protein>
<dbReference type="SUPFAM" id="SSF53098">
    <property type="entry name" value="Ribonuclease H-like"/>
    <property type="match status" value="1"/>
</dbReference>
<dbReference type="PANTHER" id="PTHR37529:SF1">
    <property type="entry name" value="TRANSPOSASE INSG FOR INSERTION SEQUENCE ELEMENT IS4-RELATED"/>
    <property type="match status" value="1"/>
</dbReference>
<dbReference type="GO" id="GO:0003677">
    <property type="term" value="F:DNA binding"/>
    <property type="evidence" value="ECO:0007669"/>
    <property type="project" value="InterPro"/>
</dbReference>
<name>A0A5C5VQI6_9PLAN</name>
<evidence type="ECO:0000313" key="3">
    <source>
        <dbReference type="Proteomes" id="UP000317243"/>
    </source>
</evidence>
<dbReference type="EMBL" id="SIHI01000064">
    <property type="protein sequence ID" value="TWT39852.1"/>
    <property type="molecule type" value="Genomic_DNA"/>
</dbReference>
<evidence type="ECO:0000313" key="2">
    <source>
        <dbReference type="EMBL" id="TWT39852.1"/>
    </source>
</evidence>
<dbReference type="Proteomes" id="UP000317243">
    <property type="component" value="Unassembled WGS sequence"/>
</dbReference>
<comment type="caution">
    <text evidence="2">The sequence shown here is derived from an EMBL/GenBank/DDBJ whole genome shotgun (WGS) entry which is preliminary data.</text>
</comment>
<dbReference type="InterPro" id="IPR002559">
    <property type="entry name" value="Transposase_11"/>
</dbReference>
<dbReference type="AlphaFoldDB" id="A0A5C5VQI6"/>
<gene>
    <name evidence="2" type="ORF">KOR42_51100</name>
</gene>
<organism evidence="2 3">
    <name type="scientific">Thalassoglobus neptunius</name>
    <dbReference type="NCBI Taxonomy" id="1938619"/>
    <lineage>
        <taxon>Bacteria</taxon>
        <taxon>Pseudomonadati</taxon>
        <taxon>Planctomycetota</taxon>
        <taxon>Planctomycetia</taxon>
        <taxon>Planctomycetales</taxon>
        <taxon>Planctomycetaceae</taxon>
        <taxon>Thalassoglobus</taxon>
    </lineage>
</organism>
<proteinExistence type="predicted"/>
<evidence type="ECO:0000259" key="1">
    <source>
        <dbReference type="Pfam" id="PF01609"/>
    </source>
</evidence>
<dbReference type="PANTHER" id="PTHR37529">
    <property type="entry name" value="TRANSPOSASE INSG FOR INSERTION SEQUENCE ELEMENT IS4-RELATED"/>
    <property type="match status" value="1"/>
</dbReference>
<dbReference type="GO" id="GO:0006313">
    <property type="term" value="P:DNA transposition"/>
    <property type="evidence" value="ECO:0007669"/>
    <property type="project" value="InterPro"/>
</dbReference>
<dbReference type="Pfam" id="PF01609">
    <property type="entry name" value="DDE_Tnp_1"/>
    <property type="match status" value="1"/>
</dbReference>